<gene>
    <name evidence="7" type="ORF">SAMN05216258_109191</name>
</gene>
<dbReference type="InterPro" id="IPR016160">
    <property type="entry name" value="Ald_DH_CS_CYS"/>
</dbReference>
<proteinExistence type="inferred from homology"/>
<dbReference type="PROSITE" id="PS00070">
    <property type="entry name" value="ALDEHYDE_DEHYDR_CYS"/>
    <property type="match status" value="1"/>
</dbReference>
<evidence type="ECO:0000313" key="8">
    <source>
        <dbReference type="Proteomes" id="UP000199377"/>
    </source>
</evidence>
<dbReference type="Gene3D" id="3.40.309.10">
    <property type="entry name" value="Aldehyde Dehydrogenase, Chain A, domain 2"/>
    <property type="match status" value="1"/>
</dbReference>
<sequence length="499" mass="53100">MNQHAPAQSALVTYRHFIDGAEVDPAGGEWLDSSDPYRDAVWARIPRGTAADVDLAVKAARRAMEEGPWATMSPSARGKLMRRLGDLVAQNARALAEVEVRDNGKLMSEMLGQLNYHPEWWYYYAGLADKIEGGVVPIDKPGHFAFTDHEPVGVVGCLTAWNSPLLFVAWKCAAAIAAGCAVVVKPSEFASASTLEFARLTKEAGFPDGVFNVVTGLGAECGAALVDHPDVAKITFTGSDATGRLIYSQAAKSMKRVSLELGGKSPNIIFEDANIDAAVAGAVSGIFAATGQTCIAGSRLLVQNSIKAEVTAKLVEMARSAKIGDPMAPETNIGPVTTPPQHAKILDYIEVAKAEGATLIAGGAASDAGRWFVQPTIFADVTNDMRIAQEEVFGPVLSIIGFDDEAEAVRIGNDVIYGLAAGVWTRDIGRAHRMAKALKAGTVWINTYRAISYMMPFGGMKHSGLGRESGIDAIKEYLETKAVWISTSDAAPGNPFVMR</sequence>
<dbReference type="InterPro" id="IPR029510">
    <property type="entry name" value="Ald_DH_CS_GLU"/>
</dbReference>
<dbReference type="CDD" id="cd07114">
    <property type="entry name" value="ALDH_DhaS"/>
    <property type="match status" value="1"/>
</dbReference>
<comment type="similarity">
    <text evidence="1 5">Belongs to the aldehyde dehydrogenase family.</text>
</comment>
<dbReference type="FunFam" id="3.40.605.10:FF:000026">
    <property type="entry name" value="Aldehyde dehydrogenase, putative"/>
    <property type="match status" value="1"/>
</dbReference>
<dbReference type="SUPFAM" id="SSF53720">
    <property type="entry name" value="ALDH-like"/>
    <property type="match status" value="1"/>
</dbReference>
<protein>
    <submittedName>
        <fullName evidence="7">Aldehyde dehydrogenase (NAD+)</fullName>
    </submittedName>
</protein>
<dbReference type="PROSITE" id="PS00687">
    <property type="entry name" value="ALDEHYDE_DEHYDR_GLU"/>
    <property type="match status" value="1"/>
</dbReference>
<evidence type="ECO:0000313" key="7">
    <source>
        <dbReference type="EMBL" id="SFI79188.1"/>
    </source>
</evidence>
<dbReference type="InterPro" id="IPR016162">
    <property type="entry name" value="Ald_DH_N"/>
</dbReference>
<dbReference type="PANTHER" id="PTHR11699">
    <property type="entry name" value="ALDEHYDE DEHYDROGENASE-RELATED"/>
    <property type="match status" value="1"/>
</dbReference>
<dbReference type="Pfam" id="PF00171">
    <property type="entry name" value="Aldedh"/>
    <property type="match status" value="1"/>
</dbReference>
<dbReference type="Proteomes" id="UP000199377">
    <property type="component" value="Unassembled WGS sequence"/>
</dbReference>
<keyword evidence="2 5" id="KW-0560">Oxidoreductase</keyword>
<dbReference type="InterPro" id="IPR016161">
    <property type="entry name" value="Ald_DH/histidinol_DH"/>
</dbReference>
<dbReference type="RefSeq" id="WP_092862707.1">
    <property type="nucleotide sequence ID" value="NZ_FOQH01000009.1"/>
</dbReference>
<organism evidence="7 8">
    <name type="scientific">Albimonas pacifica</name>
    <dbReference type="NCBI Taxonomy" id="1114924"/>
    <lineage>
        <taxon>Bacteria</taxon>
        <taxon>Pseudomonadati</taxon>
        <taxon>Pseudomonadota</taxon>
        <taxon>Alphaproteobacteria</taxon>
        <taxon>Rhodobacterales</taxon>
        <taxon>Paracoccaceae</taxon>
        <taxon>Albimonas</taxon>
    </lineage>
</organism>
<dbReference type="FunFam" id="3.40.309.10:FF:000012">
    <property type="entry name" value="Betaine aldehyde dehydrogenase"/>
    <property type="match status" value="1"/>
</dbReference>
<dbReference type="FunFam" id="3.40.605.10:FF:000007">
    <property type="entry name" value="NAD/NADP-dependent betaine aldehyde dehydrogenase"/>
    <property type="match status" value="1"/>
</dbReference>
<dbReference type="STRING" id="1114924.SAMN05216258_109191"/>
<dbReference type="OrthoDB" id="9812625at2"/>
<dbReference type="Gene3D" id="3.40.605.10">
    <property type="entry name" value="Aldehyde Dehydrogenase, Chain A, domain 1"/>
    <property type="match status" value="1"/>
</dbReference>
<evidence type="ECO:0000256" key="3">
    <source>
        <dbReference type="ARBA" id="ARBA00023097"/>
    </source>
</evidence>
<dbReference type="AlphaFoldDB" id="A0A1I3L3I5"/>
<evidence type="ECO:0000256" key="5">
    <source>
        <dbReference type="RuleBase" id="RU003345"/>
    </source>
</evidence>
<feature type="domain" description="Aldehyde dehydrogenase" evidence="6">
    <location>
        <begin position="30"/>
        <end position="483"/>
    </location>
</feature>
<feature type="active site" evidence="4">
    <location>
        <position position="260"/>
    </location>
</feature>
<reference evidence="7 8" key="1">
    <citation type="submission" date="2016-10" db="EMBL/GenBank/DDBJ databases">
        <authorList>
            <person name="de Groot N.N."/>
        </authorList>
    </citation>
    <scope>NUCLEOTIDE SEQUENCE [LARGE SCALE GENOMIC DNA]</scope>
    <source>
        <strain evidence="7 8">CGMCC 1.11030</strain>
    </source>
</reference>
<name>A0A1I3L3I5_9RHOB</name>
<evidence type="ECO:0000256" key="4">
    <source>
        <dbReference type="PROSITE-ProRule" id="PRU10007"/>
    </source>
</evidence>
<keyword evidence="3" id="KW-0558">Oxidation</keyword>
<evidence type="ECO:0000256" key="2">
    <source>
        <dbReference type="ARBA" id="ARBA00023002"/>
    </source>
</evidence>
<dbReference type="GO" id="GO:0016620">
    <property type="term" value="F:oxidoreductase activity, acting on the aldehyde or oxo group of donors, NAD or NADP as acceptor"/>
    <property type="evidence" value="ECO:0007669"/>
    <property type="project" value="InterPro"/>
</dbReference>
<evidence type="ECO:0000259" key="6">
    <source>
        <dbReference type="Pfam" id="PF00171"/>
    </source>
</evidence>
<dbReference type="InterPro" id="IPR015590">
    <property type="entry name" value="Aldehyde_DH_dom"/>
</dbReference>
<dbReference type="EMBL" id="FOQH01000009">
    <property type="protein sequence ID" value="SFI79188.1"/>
    <property type="molecule type" value="Genomic_DNA"/>
</dbReference>
<accession>A0A1I3L3I5</accession>
<dbReference type="InterPro" id="IPR016163">
    <property type="entry name" value="Ald_DH_C"/>
</dbReference>
<evidence type="ECO:0000256" key="1">
    <source>
        <dbReference type="ARBA" id="ARBA00009986"/>
    </source>
</evidence>
<keyword evidence="8" id="KW-1185">Reference proteome</keyword>